<protein>
    <recommendedName>
        <fullName evidence="2">DUF6532 domain-containing protein</fullName>
    </recommendedName>
</protein>
<feature type="region of interest" description="Disordered" evidence="1">
    <location>
        <begin position="1"/>
        <end position="110"/>
    </location>
</feature>
<sequence>MAPEPADNTTLTRAQKRQLTVAERQEKARQGQKAFEAQSKASGGRQAKLVAQKNAIWNVDKPVSRKRTSSTAKVSETAKKPREAIAAAQSDAEENAPADEPQAKTTVSAKRKYAAPVIAIDSDSDHTSTKASMTSTKSSLKLLKSNAVGKVKAVAKTALRKVANVGKSAKAKVSSKVPAHAKIVAESASEAEATSSDEDGSERDNSNSDMADDETADDDEFMAEVPRVVSKKAASIKPFESKDMEMTDAASLFDSDQESFELDKVPAHLKGKHRKMQSDSGDEFVDAPPRRFIADDDDLAMHEAIADALVSVPLDRRGRRSSTASWSSGQDLRVPDSDADDVDDVLAVRPKPRKVSAARQKQADLEKPEVRHVPVPNTTHQVKAQTSTTTLRDEAKWHPSAQIIYPAPGKKDILLNSQTEVLQRVLRAAISLVKTGLLFENSYPAIISRAGFARAYLVSAAEAMPEAKYVLERLGLDLKYAAILADILLDRINILRGDIKRSAAGLAPGYFQFAGLNETKTKELIEKLLKDHRYIFPVDSQTQRLMTEKPFHHPALKAIVKDGVFNRNFKAKNMHLFISTSKKHPTHLELPDAMVALAATALYAALLEYRTTGERQVIAFTEGAYEDTYRNHMKTLADTRDAAPVALHKVLHGLFNDVTDGKATAPEAGSSATLINLVEVPDSD</sequence>
<organism evidence="3 4">
    <name type="scientific">Mycena albidolilacea</name>
    <dbReference type="NCBI Taxonomy" id="1033008"/>
    <lineage>
        <taxon>Eukaryota</taxon>
        <taxon>Fungi</taxon>
        <taxon>Dikarya</taxon>
        <taxon>Basidiomycota</taxon>
        <taxon>Agaricomycotina</taxon>
        <taxon>Agaricomycetes</taxon>
        <taxon>Agaricomycetidae</taxon>
        <taxon>Agaricales</taxon>
        <taxon>Marasmiineae</taxon>
        <taxon>Mycenaceae</taxon>
        <taxon>Mycena</taxon>
    </lineage>
</organism>
<feature type="compositionally biased region" description="Low complexity" evidence="1">
    <location>
        <begin position="165"/>
        <end position="194"/>
    </location>
</feature>
<dbReference type="AlphaFoldDB" id="A0AAD6Z8U0"/>
<dbReference type="InterPro" id="IPR045341">
    <property type="entry name" value="DUF6532"/>
</dbReference>
<proteinExistence type="predicted"/>
<feature type="region of interest" description="Disordered" evidence="1">
    <location>
        <begin position="268"/>
        <end position="288"/>
    </location>
</feature>
<evidence type="ECO:0000259" key="2">
    <source>
        <dbReference type="Pfam" id="PF20149"/>
    </source>
</evidence>
<dbReference type="Pfam" id="PF20149">
    <property type="entry name" value="DUF6532"/>
    <property type="match status" value="1"/>
</dbReference>
<feature type="compositionally biased region" description="Acidic residues" evidence="1">
    <location>
        <begin position="210"/>
        <end position="222"/>
    </location>
</feature>
<comment type="caution">
    <text evidence="3">The sequence shown here is derived from an EMBL/GenBank/DDBJ whole genome shotgun (WGS) entry which is preliminary data.</text>
</comment>
<feature type="region of interest" description="Disordered" evidence="1">
    <location>
        <begin position="165"/>
        <end position="226"/>
    </location>
</feature>
<gene>
    <name evidence="3" type="ORF">DFH08DRAFT_896699</name>
</gene>
<feature type="domain" description="DUF6532" evidence="2">
    <location>
        <begin position="428"/>
        <end position="638"/>
    </location>
</feature>
<dbReference type="EMBL" id="JARIHO010000071">
    <property type="protein sequence ID" value="KAJ7312552.1"/>
    <property type="molecule type" value="Genomic_DNA"/>
</dbReference>
<evidence type="ECO:0000313" key="3">
    <source>
        <dbReference type="EMBL" id="KAJ7312552.1"/>
    </source>
</evidence>
<evidence type="ECO:0000256" key="1">
    <source>
        <dbReference type="SAM" id="MobiDB-lite"/>
    </source>
</evidence>
<feature type="compositionally biased region" description="Polar residues" evidence="1">
    <location>
        <begin position="321"/>
        <end position="330"/>
    </location>
</feature>
<dbReference type="Proteomes" id="UP001218218">
    <property type="component" value="Unassembled WGS sequence"/>
</dbReference>
<evidence type="ECO:0000313" key="4">
    <source>
        <dbReference type="Proteomes" id="UP001218218"/>
    </source>
</evidence>
<reference evidence="3" key="1">
    <citation type="submission" date="2023-03" db="EMBL/GenBank/DDBJ databases">
        <title>Massive genome expansion in bonnet fungi (Mycena s.s.) driven by repeated elements and novel gene families across ecological guilds.</title>
        <authorList>
            <consortium name="Lawrence Berkeley National Laboratory"/>
            <person name="Harder C.B."/>
            <person name="Miyauchi S."/>
            <person name="Viragh M."/>
            <person name="Kuo A."/>
            <person name="Thoen E."/>
            <person name="Andreopoulos B."/>
            <person name="Lu D."/>
            <person name="Skrede I."/>
            <person name="Drula E."/>
            <person name="Henrissat B."/>
            <person name="Morin E."/>
            <person name="Kohler A."/>
            <person name="Barry K."/>
            <person name="LaButti K."/>
            <person name="Morin E."/>
            <person name="Salamov A."/>
            <person name="Lipzen A."/>
            <person name="Mereny Z."/>
            <person name="Hegedus B."/>
            <person name="Baldrian P."/>
            <person name="Stursova M."/>
            <person name="Weitz H."/>
            <person name="Taylor A."/>
            <person name="Grigoriev I.V."/>
            <person name="Nagy L.G."/>
            <person name="Martin F."/>
            <person name="Kauserud H."/>
        </authorList>
    </citation>
    <scope>NUCLEOTIDE SEQUENCE</scope>
    <source>
        <strain evidence="3">CBHHK002</strain>
    </source>
</reference>
<keyword evidence="4" id="KW-1185">Reference proteome</keyword>
<accession>A0AAD6Z8U0</accession>
<feature type="region of interest" description="Disordered" evidence="1">
    <location>
        <begin position="316"/>
        <end position="338"/>
    </location>
</feature>
<name>A0AAD6Z8U0_9AGAR</name>